<protein>
    <recommendedName>
        <fullName evidence="3">KfrA N-terminal DNA-binding domain-containing protein</fullName>
    </recommendedName>
</protein>
<dbReference type="Proteomes" id="UP000622638">
    <property type="component" value="Unassembled WGS sequence"/>
</dbReference>
<name>A0ABQ1LFK8_9BURK</name>
<gene>
    <name evidence="4" type="ORF">GCM10011572_48810</name>
</gene>
<reference evidence="5" key="1">
    <citation type="journal article" date="2019" name="Int. J. Syst. Evol. Microbiol.">
        <title>The Global Catalogue of Microorganisms (GCM) 10K type strain sequencing project: providing services to taxonomists for standard genome sequencing and annotation.</title>
        <authorList>
            <consortium name="The Broad Institute Genomics Platform"/>
            <consortium name="The Broad Institute Genome Sequencing Center for Infectious Disease"/>
            <person name="Wu L."/>
            <person name="Ma J."/>
        </authorList>
    </citation>
    <scope>NUCLEOTIDE SEQUENCE [LARGE SCALE GENOMIC DNA]</scope>
    <source>
        <strain evidence="5">CGMCC 1.15931</strain>
    </source>
</reference>
<evidence type="ECO:0000259" key="3">
    <source>
        <dbReference type="Pfam" id="PF11740"/>
    </source>
</evidence>
<sequence length="370" mass="40434">MEPNLATAETQLLADIEALRPRFPNTQDLYREVCALMFFRYGLTPTANRLYQLVRKGSMSAPAEALNRFWGQLREKSRVVIGHPDLPDELKKTAGELVASLWQSAQQAAGDSLAALREEAGREAAEARQAEDAMRQERDLLAATLADAQAQARERASHDAAAIAELRRQLAELGALHVNQTARLDEARKEINAQHAWLNSVQRDHQAELDRLRDQARLDVDKADAARRLALQEVDRERLAVKRVQQAFDTERANGSAAAERHRAELRDALETVSALRQQVGALESTVASATAARDEARRQLDTLRADRDEALARAAGALGQVAALEAALRHAAALHEAQLAAAHGRATATAATPEPARKARRGGRGGPDQ</sequence>
<evidence type="ECO:0000313" key="5">
    <source>
        <dbReference type="Proteomes" id="UP000622638"/>
    </source>
</evidence>
<evidence type="ECO:0000256" key="2">
    <source>
        <dbReference type="SAM" id="MobiDB-lite"/>
    </source>
</evidence>
<feature type="domain" description="KfrA N-terminal DNA-binding" evidence="3">
    <location>
        <begin position="33"/>
        <end position="144"/>
    </location>
</feature>
<feature type="compositionally biased region" description="Low complexity" evidence="2">
    <location>
        <begin position="345"/>
        <end position="355"/>
    </location>
</feature>
<evidence type="ECO:0000313" key="4">
    <source>
        <dbReference type="EMBL" id="GGC21590.1"/>
    </source>
</evidence>
<proteinExistence type="predicted"/>
<dbReference type="EMBL" id="BMKG01000030">
    <property type="protein sequence ID" value="GGC21590.1"/>
    <property type="molecule type" value="Genomic_DNA"/>
</dbReference>
<feature type="region of interest" description="Disordered" evidence="2">
    <location>
        <begin position="345"/>
        <end position="370"/>
    </location>
</feature>
<organism evidence="4 5">
    <name type="scientific">Pseudoduganella buxea</name>
    <dbReference type="NCBI Taxonomy" id="1949069"/>
    <lineage>
        <taxon>Bacteria</taxon>
        <taxon>Pseudomonadati</taxon>
        <taxon>Pseudomonadota</taxon>
        <taxon>Betaproteobacteria</taxon>
        <taxon>Burkholderiales</taxon>
        <taxon>Oxalobacteraceae</taxon>
        <taxon>Telluria group</taxon>
        <taxon>Pseudoduganella</taxon>
    </lineage>
</organism>
<evidence type="ECO:0000256" key="1">
    <source>
        <dbReference type="SAM" id="Coils"/>
    </source>
</evidence>
<feature type="coiled-coil region" evidence="1">
    <location>
        <begin position="259"/>
        <end position="314"/>
    </location>
</feature>
<keyword evidence="5" id="KW-1185">Reference proteome</keyword>
<comment type="caution">
    <text evidence="4">The sequence shown here is derived from an EMBL/GenBank/DDBJ whole genome shotgun (WGS) entry which is preliminary data.</text>
</comment>
<dbReference type="RefSeq" id="WP_188916089.1">
    <property type="nucleotide sequence ID" value="NZ_BMKG01000030.1"/>
</dbReference>
<keyword evidence="1" id="KW-0175">Coiled coil</keyword>
<accession>A0ABQ1LFK8</accession>
<dbReference type="Pfam" id="PF11740">
    <property type="entry name" value="KfrA_N"/>
    <property type="match status" value="1"/>
</dbReference>
<dbReference type="InterPro" id="IPR021104">
    <property type="entry name" value="KfrA_DNA-bd_N"/>
</dbReference>